<dbReference type="AlphaFoldDB" id="A0A4V3RZ38"/>
<evidence type="ECO:0000313" key="3">
    <source>
        <dbReference type="Proteomes" id="UP000305451"/>
    </source>
</evidence>
<proteinExistence type="predicted"/>
<name>A0A4V3RZ38_9PROT</name>
<comment type="caution">
    <text evidence="2">The sequence shown here is derived from an EMBL/GenBank/DDBJ whole genome shotgun (WGS) entry which is preliminary data.</text>
</comment>
<gene>
    <name evidence="2" type="ORF">E5162_06750</name>
</gene>
<feature type="domain" description="Flagellar protein FlgJ N-terminal" evidence="1">
    <location>
        <begin position="56"/>
        <end position="96"/>
    </location>
</feature>
<keyword evidence="3" id="KW-1185">Reference proteome</keyword>
<reference evidence="2 3" key="1">
    <citation type="journal article" date="2013" name="Int. J. Syst. Evol. Microbiol.">
        <title>Marinicauda pacifica gen. nov., sp. nov., a prosthecate alphaproteobacterium of the family Hyphomonadaceae isolated from deep seawater.</title>
        <authorList>
            <person name="Zhang X.Y."/>
            <person name="Li G.W."/>
            <person name="Wang C.S."/>
            <person name="Zhang Y.J."/>
            <person name="Xu X.W."/>
            <person name="Li H."/>
            <person name="Liu A."/>
            <person name="Liu C."/>
            <person name="Xie B.B."/>
            <person name="Qin Q.L."/>
            <person name="Xu Z."/>
            <person name="Chen X.L."/>
            <person name="Zhou B.C."/>
            <person name="Zhang Y.Z."/>
        </authorList>
    </citation>
    <scope>NUCLEOTIDE SEQUENCE [LARGE SCALE GENOMIC DNA]</scope>
    <source>
        <strain evidence="2 3">P-1 km-3</strain>
    </source>
</reference>
<accession>A0A4V3RZ38</accession>
<evidence type="ECO:0000259" key="1">
    <source>
        <dbReference type="Pfam" id="PF10135"/>
    </source>
</evidence>
<evidence type="ECO:0000313" key="2">
    <source>
        <dbReference type="EMBL" id="TGY92769.1"/>
    </source>
</evidence>
<dbReference type="Pfam" id="PF10135">
    <property type="entry name" value="Rod-binding"/>
    <property type="match status" value="1"/>
</dbReference>
<dbReference type="EMBL" id="SRXV01000002">
    <property type="protein sequence ID" value="TGY92769.1"/>
    <property type="molecule type" value="Genomic_DNA"/>
</dbReference>
<dbReference type="InterPro" id="IPR019301">
    <property type="entry name" value="Flagellar_prot_FlgJ_N"/>
</dbReference>
<protein>
    <submittedName>
        <fullName evidence="2">Chemotactic signal-response protein chel</fullName>
    </submittedName>
</protein>
<dbReference type="RefSeq" id="WP_135944252.1">
    <property type="nucleotide sequence ID" value="NZ_BMEI01000002.1"/>
</dbReference>
<dbReference type="Proteomes" id="UP000305451">
    <property type="component" value="Unassembled WGS sequence"/>
</dbReference>
<organism evidence="2 3">
    <name type="scientific">Marinicauda pacifica</name>
    <dbReference type="NCBI Taxonomy" id="1133559"/>
    <lineage>
        <taxon>Bacteria</taxon>
        <taxon>Pseudomonadati</taxon>
        <taxon>Pseudomonadota</taxon>
        <taxon>Alphaproteobacteria</taxon>
        <taxon>Maricaulales</taxon>
        <taxon>Maricaulaceae</taxon>
        <taxon>Marinicauda</taxon>
    </lineage>
</organism>
<dbReference type="OrthoDB" id="7862954at2"/>
<sequence length="108" mass="11754">MDGLLNGQVNAALLQSQAQEGPRVNRVETAEQARQVGEEFEAVFLAQMLEHMMGESTEDSMFSGAGQGAWKGMLNEEYAKVMAKAGGIGLADDLAREVMRYQDIGEDQ</sequence>